<evidence type="ECO:0000313" key="2">
    <source>
        <dbReference type="Proteomes" id="UP000603640"/>
    </source>
</evidence>
<gene>
    <name evidence="1" type="ORF">H8S84_02085</name>
</gene>
<dbReference type="RefSeq" id="WP_187065620.1">
    <property type="nucleotide sequence ID" value="NZ_JACRVF010000001.1"/>
</dbReference>
<dbReference type="AlphaFoldDB" id="A0A923N527"/>
<dbReference type="SUPFAM" id="SSF53756">
    <property type="entry name" value="UDP-Glycosyltransferase/glycogen phosphorylase"/>
    <property type="match status" value="1"/>
</dbReference>
<sequence>MLQDKTILLISPQPWGKLFVSKHHYAVELVKRGNKVIFLSPPDYTLEEQFHTHQVQEGLIELKYRPFFNTSLRFKFRWMYDTLMQVQLKQLMSKIGERVDIVWCFDPNLYTNLKWFGASYAIYHPVDPVVYRYQIKPAASADIVLSVSQKILSAFNSVNTPAHFINHGLSQSFAQQASEKLKNLNEFVTTTQSQPVKIGYVGNLLRQEMDRELLLQLIKTNNLLEFHFWGPYSLEGSNLAGSKDQATITFVKLLEEMPNVKLYGAVPASEIPTMIGDIDVFILLYDLAHGTSDRSNSHKILEYLSTGKVVISYSIEAYAGIGELIAVPHLDDREEYEKLFNEVIDNLSHWNSFSLQKERLLLALENTYHTQVNFIDKLIHVNTYES</sequence>
<comment type="caution">
    <text evidence="1">The sequence shown here is derived from an EMBL/GenBank/DDBJ whole genome shotgun (WGS) entry which is preliminary data.</text>
</comment>
<evidence type="ECO:0008006" key="3">
    <source>
        <dbReference type="Google" id="ProtNLM"/>
    </source>
</evidence>
<dbReference type="EMBL" id="JACRVF010000001">
    <property type="protein sequence ID" value="MBC5991621.1"/>
    <property type="molecule type" value="Genomic_DNA"/>
</dbReference>
<name>A0A923N527_9BACT</name>
<reference evidence="1" key="1">
    <citation type="submission" date="2020-08" db="EMBL/GenBank/DDBJ databases">
        <title>Pontibacter sp. SD6 16S ribosomal RNA gene Genome sequencing and assembly.</title>
        <authorList>
            <person name="Kang M."/>
        </authorList>
    </citation>
    <scope>NUCLEOTIDE SEQUENCE</scope>
    <source>
        <strain evidence="1">SD6</strain>
    </source>
</reference>
<evidence type="ECO:0000313" key="1">
    <source>
        <dbReference type="EMBL" id="MBC5991621.1"/>
    </source>
</evidence>
<organism evidence="1 2">
    <name type="scientific">Pontibacter cellulosilyticus</name>
    <dbReference type="NCBI Taxonomy" id="1720253"/>
    <lineage>
        <taxon>Bacteria</taxon>
        <taxon>Pseudomonadati</taxon>
        <taxon>Bacteroidota</taxon>
        <taxon>Cytophagia</taxon>
        <taxon>Cytophagales</taxon>
        <taxon>Hymenobacteraceae</taxon>
        <taxon>Pontibacter</taxon>
    </lineage>
</organism>
<dbReference type="Proteomes" id="UP000603640">
    <property type="component" value="Unassembled WGS sequence"/>
</dbReference>
<dbReference type="Gene3D" id="3.40.50.2000">
    <property type="entry name" value="Glycogen Phosphorylase B"/>
    <property type="match status" value="1"/>
</dbReference>
<proteinExistence type="predicted"/>
<accession>A0A923N527</accession>
<protein>
    <recommendedName>
        <fullName evidence="3">Glycosyltransferase family 1 protein</fullName>
    </recommendedName>
</protein>
<keyword evidence="2" id="KW-1185">Reference proteome</keyword>